<evidence type="ECO:0000256" key="1">
    <source>
        <dbReference type="SAM" id="Coils"/>
    </source>
</evidence>
<evidence type="ECO:0000256" key="2">
    <source>
        <dbReference type="SAM" id="MobiDB-lite"/>
    </source>
</evidence>
<feature type="region of interest" description="Disordered" evidence="2">
    <location>
        <begin position="419"/>
        <end position="457"/>
    </location>
</feature>
<evidence type="ECO:0000313" key="4">
    <source>
        <dbReference type="EMBL" id="KAJ8976902.1"/>
    </source>
</evidence>
<feature type="region of interest" description="Disordered" evidence="2">
    <location>
        <begin position="318"/>
        <end position="358"/>
    </location>
</feature>
<dbReference type="Gene3D" id="2.30.42.10">
    <property type="match status" value="1"/>
</dbReference>
<name>A0ABQ9JG94_9CUCU</name>
<keyword evidence="1" id="KW-0175">Coiled coil</keyword>
<feature type="compositionally biased region" description="Basic and acidic residues" evidence="2">
    <location>
        <begin position="185"/>
        <end position="213"/>
    </location>
</feature>
<gene>
    <name evidence="4" type="ORF">NQ317_014073</name>
</gene>
<protein>
    <recommendedName>
        <fullName evidence="3">PDZ domain-containing protein</fullName>
    </recommendedName>
</protein>
<proteinExistence type="predicted"/>
<dbReference type="PROSITE" id="PS50106">
    <property type="entry name" value="PDZ"/>
    <property type="match status" value="1"/>
</dbReference>
<dbReference type="InterPro" id="IPR001478">
    <property type="entry name" value="PDZ"/>
</dbReference>
<evidence type="ECO:0000259" key="3">
    <source>
        <dbReference type="PROSITE" id="PS50106"/>
    </source>
</evidence>
<feature type="compositionally biased region" description="Polar residues" evidence="2">
    <location>
        <begin position="136"/>
        <end position="150"/>
    </location>
</feature>
<reference evidence="4" key="1">
    <citation type="journal article" date="2023" name="Insect Mol. Biol.">
        <title>Genome sequencing provides insights into the evolution of gene families encoding plant cell wall-degrading enzymes in longhorned beetles.</title>
        <authorList>
            <person name="Shin N.R."/>
            <person name="Okamura Y."/>
            <person name="Kirsch R."/>
            <person name="Pauchet Y."/>
        </authorList>
    </citation>
    <scope>NUCLEOTIDE SEQUENCE</scope>
    <source>
        <strain evidence="4">MMC_N1</strain>
    </source>
</reference>
<feature type="region of interest" description="Disordered" evidence="2">
    <location>
        <begin position="834"/>
        <end position="859"/>
    </location>
</feature>
<sequence length="1242" mass="139786">MDDTALEPNEVKVVALRSHDFTGLGFNICGNMREGIYIKDILHRGPAFESGKLNAGDRINSVTISFEHMVYEDALTILSYASPYEVMIEAKGGKNLHSTSTPGQGGQPCHPIYRSSLKNHLKKRLFGEDYTGSGGSNYSSLQKSRSNMTTLERKESKSPAHTDHKKALSKHLSSEQLKTQLEQRISTDHQHNLRAKEKPQKIEAESQKTENKFQKFGIRVLPSEQQQKSPKSMEQNENNINIEKHQVPAVPVMGIDEVDESKKPAPVAVKRDKKSEEIFSKVENFERTSLQGSGIKRDKDEIPQEIPDHMFNAAIAARNNRKNSDDATKEDEDSKAHKKKGKAPSPPMEMKLKESAPKANLDEIQLLEDVPLSETHRLDESMEKMELDVPSNDEIKDYNSDSDIETDNQSSVNTIELNSSEITIHQSEEEERQNRRTASTGDLSKMQRTRKISTGTLERAQSLDITDTGIPSLNKKRKGGRIEDTFDMDSDEDIFGKALLNKEPRLSLILDGLNTFQRNRLKKSTEWGNLEDVILKLNPEDESITSLEESQSLGNIEPKAIAVTDIVKTENTVKNQIWPTFDDEPIQNSNGGAYIFQTDKGKKIEQEINERKWTEPTNNYEKRQQIPFVSERSYPPTATDETQKNKEIRPRSENNEIFIYNSDISNQFETKVARCVKIVPPIMSEKIVIVPEPEARVKENWDIAVSENIINTSPPLSLEAAELPEELLRIDDINKPSTTGLKRSEEVLSKIPLLNSMVKNQKEESMKKPVLSTNSTDETKTIVTYNTRPFEPNLTDVTQNFLYTERLNCNHDDYTYSAKPYDINVSDDIKVSRHSHGSLERQKSDVVPISDDAKSEDSSRQISNVNVTKVSNGDSELHSLELSINNEPSELYTTALDGTIVTDKDDDDRVTISTPDLIKNVTLPEAIASLNRDVTVRSPTTIEISKDLVGVTESKFSTLTEPSKSISVNADQSADIDGSKNSSTLTYITEIQVTPNNSASSNISEVEIIPNVSTEAGSRNLDSEFENYVKSFESKLERFENNIQDFDNNLEEFIKEEPKSIVINEKVDEKELHKIQEIAEEQLKKLPEMRFTTSSYESPKIPEKRHSIELLRIPIATTMKTPPTSPERRDSRNLDNENDKAILELMSSSVTSTPYTTSKYQIKPPSKNVTVTSIRSNSKIPSGLPTFSGSRPPIAPRKVESNNDNVVQVSTNGNYESSFKQWVFNPSNVTNVVVTESKQDKS</sequence>
<evidence type="ECO:0000313" key="5">
    <source>
        <dbReference type="Proteomes" id="UP001162164"/>
    </source>
</evidence>
<dbReference type="InterPro" id="IPR036034">
    <property type="entry name" value="PDZ_sf"/>
</dbReference>
<dbReference type="SMART" id="SM00228">
    <property type="entry name" value="PDZ"/>
    <property type="match status" value="1"/>
</dbReference>
<feature type="region of interest" description="Disordered" evidence="2">
    <location>
        <begin position="128"/>
        <end position="216"/>
    </location>
</feature>
<dbReference type="CDD" id="cd00136">
    <property type="entry name" value="PDZ_canonical"/>
    <property type="match status" value="1"/>
</dbReference>
<accession>A0ABQ9JG94</accession>
<feature type="compositionally biased region" description="Polar residues" evidence="2">
    <location>
        <begin position="174"/>
        <end position="184"/>
    </location>
</feature>
<feature type="coiled-coil region" evidence="1">
    <location>
        <begin position="1029"/>
        <end position="1056"/>
    </location>
</feature>
<feature type="domain" description="PDZ" evidence="3">
    <location>
        <begin position="13"/>
        <end position="78"/>
    </location>
</feature>
<organism evidence="4 5">
    <name type="scientific">Molorchus minor</name>
    <dbReference type="NCBI Taxonomy" id="1323400"/>
    <lineage>
        <taxon>Eukaryota</taxon>
        <taxon>Metazoa</taxon>
        <taxon>Ecdysozoa</taxon>
        <taxon>Arthropoda</taxon>
        <taxon>Hexapoda</taxon>
        <taxon>Insecta</taxon>
        <taxon>Pterygota</taxon>
        <taxon>Neoptera</taxon>
        <taxon>Endopterygota</taxon>
        <taxon>Coleoptera</taxon>
        <taxon>Polyphaga</taxon>
        <taxon>Cucujiformia</taxon>
        <taxon>Chrysomeloidea</taxon>
        <taxon>Cerambycidae</taxon>
        <taxon>Lamiinae</taxon>
        <taxon>Monochamini</taxon>
        <taxon>Molorchus</taxon>
    </lineage>
</organism>
<comment type="caution">
    <text evidence="4">The sequence shown here is derived from an EMBL/GenBank/DDBJ whole genome shotgun (WGS) entry which is preliminary data.</text>
</comment>
<feature type="compositionally biased region" description="Basic and acidic residues" evidence="2">
    <location>
        <begin position="834"/>
        <end position="844"/>
    </location>
</feature>
<dbReference type="EMBL" id="JAPWTJ010000612">
    <property type="protein sequence ID" value="KAJ8976902.1"/>
    <property type="molecule type" value="Genomic_DNA"/>
</dbReference>
<feature type="compositionally biased region" description="Basic and acidic residues" evidence="2">
    <location>
        <begin position="151"/>
        <end position="166"/>
    </location>
</feature>
<keyword evidence="5" id="KW-1185">Reference proteome</keyword>
<feature type="compositionally biased region" description="Basic and acidic residues" evidence="2">
    <location>
        <begin position="322"/>
        <end position="335"/>
    </location>
</feature>
<dbReference type="Proteomes" id="UP001162164">
    <property type="component" value="Unassembled WGS sequence"/>
</dbReference>
<dbReference type="SUPFAM" id="SSF50156">
    <property type="entry name" value="PDZ domain-like"/>
    <property type="match status" value="1"/>
</dbReference>